<evidence type="ECO:0000256" key="7">
    <source>
        <dbReference type="SAM" id="Phobius"/>
    </source>
</evidence>
<evidence type="ECO:0000313" key="10">
    <source>
        <dbReference type="EMBL" id="MBB5292183.1"/>
    </source>
</evidence>
<name>A0A7W8MGF5_9CAUL</name>
<keyword evidence="4 7" id="KW-0812">Transmembrane</keyword>
<evidence type="ECO:0000256" key="2">
    <source>
        <dbReference type="ARBA" id="ARBA00006448"/>
    </source>
</evidence>
<dbReference type="PANTHER" id="PTHR34582">
    <property type="entry name" value="UPF0702 TRANSMEMBRANE PROTEIN YCAP"/>
    <property type="match status" value="1"/>
</dbReference>
<dbReference type="InterPro" id="IPR048454">
    <property type="entry name" value="YetF_N"/>
</dbReference>
<dbReference type="Pfam" id="PF20730">
    <property type="entry name" value="YetF_N"/>
    <property type="match status" value="1"/>
</dbReference>
<evidence type="ECO:0000256" key="3">
    <source>
        <dbReference type="ARBA" id="ARBA00022475"/>
    </source>
</evidence>
<dbReference type="GO" id="GO:0005886">
    <property type="term" value="C:plasma membrane"/>
    <property type="evidence" value="ECO:0007669"/>
    <property type="project" value="UniProtKB-SubCell"/>
</dbReference>
<proteinExistence type="inferred from homology"/>
<protein>
    <submittedName>
        <fullName evidence="10">Uncharacterized membrane protein YcaP (DUF421 family)</fullName>
    </submittedName>
</protein>
<dbReference type="AlphaFoldDB" id="A0A7W8MGF5"/>
<accession>A0A7W8MGF5</accession>
<dbReference type="InterPro" id="IPR007353">
    <property type="entry name" value="DUF421"/>
</dbReference>
<evidence type="ECO:0000256" key="5">
    <source>
        <dbReference type="ARBA" id="ARBA00022989"/>
    </source>
</evidence>
<dbReference type="EMBL" id="JACHFZ010000003">
    <property type="protein sequence ID" value="MBB5292183.1"/>
    <property type="molecule type" value="Genomic_DNA"/>
</dbReference>
<evidence type="ECO:0000256" key="4">
    <source>
        <dbReference type="ARBA" id="ARBA00022692"/>
    </source>
</evidence>
<evidence type="ECO:0000256" key="1">
    <source>
        <dbReference type="ARBA" id="ARBA00004651"/>
    </source>
</evidence>
<comment type="subcellular location">
    <subcellularLocation>
        <location evidence="1">Cell membrane</location>
        <topology evidence="1">Multi-pass membrane protein</topology>
    </subcellularLocation>
</comment>
<reference evidence="10 11" key="1">
    <citation type="submission" date="2020-08" db="EMBL/GenBank/DDBJ databases">
        <title>Genomic Encyclopedia of Type Strains, Phase IV (KMG-IV): sequencing the most valuable type-strain genomes for metagenomic binning, comparative biology and taxonomic classification.</title>
        <authorList>
            <person name="Goeker M."/>
        </authorList>
    </citation>
    <scope>NUCLEOTIDE SEQUENCE [LARGE SCALE GENOMIC DNA]</scope>
    <source>
        <strain evidence="10 11">DSM 25335</strain>
    </source>
</reference>
<feature type="domain" description="YetF-like N-terminal transmembrane" evidence="9">
    <location>
        <begin position="25"/>
        <end position="90"/>
    </location>
</feature>
<organism evidence="10 11">
    <name type="scientific">Brevundimonas basaltis</name>
    <dbReference type="NCBI Taxonomy" id="472166"/>
    <lineage>
        <taxon>Bacteria</taxon>
        <taxon>Pseudomonadati</taxon>
        <taxon>Pseudomonadota</taxon>
        <taxon>Alphaproteobacteria</taxon>
        <taxon>Caulobacterales</taxon>
        <taxon>Caulobacteraceae</taxon>
        <taxon>Brevundimonas</taxon>
    </lineage>
</organism>
<dbReference type="Proteomes" id="UP000566663">
    <property type="component" value="Unassembled WGS sequence"/>
</dbReference>
<feature type="domain" description="YetF C-terminal" evidence="8">
    <location>
        <begin position="97"/>
        <end position="162"/>
    </location>
</feature>
<dbReference type="Gene3D" id="3.30.240.20">
    <property type="entry name" value="bsu07140 like domains"/>
    <property type="match status" value="1"/>
</dbReference>
<dbReference type="Pfam" id="PF04239">
    <property type="entry name" value="DUF421"/>
    <property type="match status" value="1"/>
</dbReference>
<keyword evidence="11" id="KW-1185">Reference proteome</keyword>
<evidence type="ECO:0000259" key="9">
    <source>
        <dbReference type="Pfam" id="PF20730"/>
    </source>
</evidence>
<comment type="caution">
    <text evidence="10">The sequence shown here is derived from an EMBL/GenBank/DDBJ whole genome shotgun (WGS) entry which is preliminary data.</text>
</comment>
<sequence>MKRMFPDIFLQGWDGPLRILIVGPVAYILLITLLRLTGKRTLSKLNAFDLVVTVALGSVLATLILNKDTPLIEGLTAMAVLVALQLVVTWTTVRHPELRRLVRADPALLLAGGRLRRDTLRAERITEDEVLQAIRDSGGHGFADADAVFLQSDGSLAVVSREA</sequence>
<keyword evidence="3" id="KW-1003">Cell membrane</keyword>
<gene>
    <name evidence="10" type="ORF">HNQ67_001703</name>
</gene>
<feature type="transmembrane region" description="Helical" evidence="7">
    <location>
        <begin position="15"/>
        <end position="34"/>
    </location>
</feature>
<feature type="transmembrane region" description="Helical" evidence="7">
    <location>
        <begin position="46"/>
        <end position="65"/>
    </location>
</feature>
<evidence type="ECO:0000256" key="6">
    <source>
        <dbReference type="ARBA" id="ARBA00023136"/>
    </source>
</evidence>
<feature type="transmembrane region" description="Helical" evidence="7">
    <location>
        <begin position="71"/>
        <end position="93"/>
    </location>
</feature>
<comment type="similarity">
    <text evidence="2">Belongs to the UPF0702 family.</text>
</comment>
<dbReference type="PANTHER" id="PTHR34582:SF6">
    <property type="entry name" value="UPF0702 TRANSMEMBRANE PROTEIN YCAP"/>
    <property type="match status" value="1"/>
</dbReference>
<evidence type="ECO:0000313" key="11">
    <source>
        <dbReference type="Proteomes" id="UP000566663"/>
    </source>
</evidence>
<evidence type="ECO:0000259" key="8">
    <source>
        <dbReference type="Pfam" id="PF04239"/>
    </source>
</evidence>
<keyword evidence="5 7" id="KW-1133">Transmembrane helix</keyword>
<keyword evidence="6 7" id="KW-0472">Membrane</keyword>
<dbReference type="InterPro" id="IPR023090">
    <property type="entry name" value="UPF0702_alpha/beta_dom_sf"/>
</dbReference>